<dbReference type="GO" id="GO:0000160">
    <property type="term" value="P:phosphorelay signal transduction system"/>
    <property type="evidence" value="ECO:0007669"/>
    <property type="project" value="InterPro"/>
</dbReference>
<dbReference type="PANTHER" id="PTHR43214">
    <property type="entry name" value="TWO-COMPONENT RESPONSE REGULATOR"/>
    <property type="match status" value="1"/>
</dbReference>
<dbReference type="Pfam" id="PF00072">
    <property type="entry name" value="Response_reg"/>
    <property type="match status" value="1"/>
</dbReference>
<dbReference type="AlphaFoldDB" id="A0A7Z0D8P0"/>
<dbReference type="CDD" id="cd06170">
    <property type="entry name" value="LuxR_C_like"/>
    <property type="match status" value="1"/>
</dbReference>
<dbReference type="GO" id="GO:0003677">
    <property type="term" value="F:DNA binding"/>
    <property type="evidence" value="ECO:0007669"/>
    <property type="project" value="UniProtKB-KW"/>
</dbReference>
<keyword evidence="3 8" id="KW-0238">DNA-binding</keyword>
<dbReference type="RefSeq" id="WP_179444762.1">
    <property type="nucleotide sequence ID" value="NZ_JACBZS010000001.1"/>
</dbReference>
<dbReference type="Gene3D" id="3.40.50.2300">
    <property type="match status" value="1"/>
</dbReference>
<dbReference type="PROSITE" id="PS50043">
    <property type="entry name" value="HTH_LUXR_2"/>
    <property type="match status" value="1"/>
</dbReference>
<evidence type="ECO:0000256" key="4">
    <source>
        <dbReference type="ARBA" id="ARBA00023163"/>
    </source>
</evidence>
<keyword evidence="2" id="KW-0805">Transcription regulation</keyword>
<accession>A0A7Z0D8P0</accession>
<dbReference type="PROSITE" id="PS00622">
    <property type="entry name" value="HTH_LUXR_1"/>
    <property type="match status" value="1"/>
</dbReference>
<proteinExistence type="predicted"/>
<dbReference type="SMART" id="SM00448">
    <property type="entry name" value="REC"/>
    <property type="match status" value="1"/>
</dbReference>
<evidence type="ECO:0000259" key="7">
    <source>
        <dbReference type="PROSITE" id="PS50110"/>
    </source>
</evidence>
<dbReference type="PROSITE" id="PS50110">
    <property type="entry name" value="RESPONSE_REGULATORY"/>
    <property type="match status" value="1"/>
</dbReference>
<feature type="domain" description="HTH luxR-type" evidence="6">
    <location>
        <begin position="160"/>
        <end position="225"/>
    </location>
</feature>
<dbReference type="SMART" id="SM00421">
    <property type="entry name" value="HTH_LUXR"/>
    <property type="match status" value="1"/>
</dbReference>
<evidence type="ECO:0000313" key="8">
    <source>
        <dbReference type="EMBL" id="NYI70860.1"/>
    </source>
</evidence>
<keyword evidence="9" id="KW-1185">Reference proteome</keyword>
<evidence type="ECO:0000256" key="5">
    <source>
        <dbReference type="PROSITE-ProRule" id="PRU00169"/>
    </source>
</evidence>
<dbReference type="InterPro" id="IPR039420">
    <property type="entry name" value="WalR-like"/>
</dbReference>
<feature type="modified residue" description="4-aspartylphosphate" evidence="5">
    <location>
        <position position="73"/>
    </location>
</feature>
<dbReference type="InterPro" id="IPR001789">
    <property type="entry name" value="Sig_transdc_resp-reg_receiver"/>
</dbReference>
<dbReference type="Pfam" id="PF00196">
    <property type="entry name" value="GerE"/>
    <property type="match status" value="1"/>
</dbReference>
<dbReference type="SUPFAM" id="SSF52172">
    <property type="entry name" value="CheY-like"/>
    <property type="match status" value="1"/>
</dbReference>
<evidence type="ECO:0000256" key="3">
    <source>
        <dbReference type="ARBA" id="ARBA00023125"/>
    </source>
</evidence>
<dbReference type="Proteomes" id="UP000527616">
    <property type="component" value="Unassembled WGS sequence"/>
</dbReference>
<evidence type="ECO:0000256" key="1">
    <source>
        <dbReference type="ARBA" id="ARBA00022553"/>
    </source>
</evidence>
<keyword evidence="4" id="KW-0804">Transcription</keyword>
<feature type="domain" description="Response regulatory" evidence="7">
    <location>
        <begin position="22"/>
        <end position="135"/>
    </location>
</feature>
<evidence type="ECO:0000259" key="6">
    <source>
        <dbReference type="PROSITE" id="PS50043"/>
    </source>
</evidence>
<gene>
    <name evidence="8" type="ORF">GGQ54_001420</name>
</gene>
<dbReference type="InterPro" id="IPR000792">
    <property type="entry name" value="Tscrpt_reg_LuxR_C"/>
</dbReference>
<dbReference type="PRINTS" id="PR00038">
    <property type="entry name" value="HTHLUXR"/>
</dbReference>
<keyword evidence="1 5" id="KW-0597">Phosphoprotein</keyword>
<dbReference type="EMBL" id="JACBZS010000001">
    <property type="protein sequence ID" value="NYI70860.1"/>
    <property type="molecule type" value="Genomic_DNA"/>
</dbReference>
<protein>
    <submittedName>
        <fullName evidence="8">DNA-binding NarL/FixJ family response regulator</fullName>
    </submittedName>
</protein>
<comment type="caution">
    <text evidence="8">The sequence shown here is derived from an EMBL/GenBank/DDBJ whole genome shotgun (WGS) entry which is preliminary data.</text>
</comment>
<name>A0A7Z0D8P0_9ACTN</name>
<dbReference type="InterPro" id="IPR011006">
    <property type="entry name" value="CheY-like_superfamily"/>
</dbReference>
<dbReference type="PANTHER" id="PTHR43214:SF24">
    <property type="entry name" value="TRANSCRIPTIONAL REGULATORY PROTEIN NARL-RELATED"/>
    <property type="match status" value="1"/>
</dbReference>
<sequence length="226" mass="23903">MDGTARPGTDAGLSINVDGPCRVVIADDNAVIRMGVRSLLAGADDIEVVGEAGDGRAAIEQVRLHHPDVLLLDVRMPRQDGVSTVNEVAADTAVIMLTYSDAPEVINAAVRGGARSYLVHGQFSADELIGAVRMARRGMGTFSPQAVAQLASVGRPAHGELIERHGLSEREVEVMELIAKGAPNADIAGALFISQKTVKNHVNRIFAKLGVTRRGEAIALWLDGSR</sequence>
<dbReference type="CDD" id="cd17535">
    <property type="entry name" value="REC_NarL-like"/>
    <property type="match status" value="1"/>
</dbReference>
<dbReference type="GO" id="GO:0006355">
    <property type="term" value="P:regulation of DNA-templated transcription"/>
    <property type="evidence" value="ECO:0007669"/>
    <property type="project" value="InterPro"/>
</dbReference>
<evidence type="ECO:0000256" key="2">
    <source>
        <dbReference type="ARBA" id="ARBA00023015"/>
    </source>
</evidence>
<organism evidence="8 9">
    <name type="scientific">Naumannella cuiyingiana</name>
    <dbReference type="NCBI Taxonomy" id="1347891"/>
    <lineage>
        <taxon>Bacteria</taxon>
        <taxon>Bacillati</taxon>
        <taxon>Actinomycetota</taxon>
        <taxon>Actinomycetes</taxon>
        <taxon>Propionibacteriales</taxon>
        <taxon>Propionibacteriaceae</taxon>
        <taxon>Naumannella</taxon>
    </lineage>
</organism>
<reference evidence="8 9" key="1">
    <citation type="submission" date="2020-07" db="EMBL/GenBank/DDBJ databases">
        <title>Sequencing the genomes of 1000 actinobacteria strains.</title>
        <authorList>
            <person name="Klenk H.-P."/>
        </authorList>
    </citation>
    <scope>NUCLEOTIDE SEQUENCE [LARGE SCALE GENOMIC DNA]</scope>
    <source>
        <strain evidence="8 9">DSM 103164</strain>
    </source>
</reference>
<evidence type="ECO:0000313" key="9">
    <source>
        <dbReference type="Proteomes" id="UP000527616"/>
    </source>
</evidence>
<dbReference type="InterPro" id="IPR058245">
    <property type="entry name" value="NreC/VraR/RcsB-like_REC"/>
</dbReference>